<keyword evidence="1" id="KW-0732">Signal</keyword>
<dbReference type="EMBL" id="AP018050">
    <property type="protein sequence ID" value="BBA29821.1"/>
    <property type="molecule type" value="Genomic_DNA"/>
</dbReference>
<dbReference type="Proteomes" id="UP000267517">
    <property type="component" value="Chromosome II"/>
</dbReference>
<proteinExistence type="predicted"/>
<feature type="signal peptide" evidence="1">
    <location>
        <begin position="1"/>
        <end position="19"/>
    </location>
</feature>
<accession>A0A250KJI7</accession>
<evidence type="ECO:0000313" key="3">
    <source>
        <dbReference type="Proteomes" id="UP000267517"/>
    </source>
</evidence>
<gene>
    <name evidence="2" type="ORF">PMEL_200347</name>
</gene>
<dbReference type="RefSeq" id="WP_145985362.1">
    <property type="nucleotide sequence ID" value="NZ_AP018050.1"/>
</dbReference>
<feature type="chain" id="PRO_5013259074" description="DUF4369 domain-containing protein" evidence="1">
    <location>
        <begin position="20"/>
        <end position="149"/>
    </location>
</feature>
<evidence type="ECO:0008006" key="4">
    <source>
        <dbReference type="Google" id="ProtNLM"/>
    </source>
</evidence>
<sequence length="149" mass="17280">MRKLLLIIAIATMTVVANAQNKVTTAKTTPEMVYYYTDFSITRVKDITRGKDVYVPYIGNNITLGLEPMKDGEGNIISFDVPLSGFNYITSQGWELWLHDDNYNIIQRWCIRKKVTKQEFERLTKDEVKLTKTIERIPSAVEELQRMVK</sequence>
<dbReference type="OrthoDB" id="1077070at2"/>
<organism evidence="2 3">
    <name type="scientific">Prevotella melaninogenica</name>
    <dbReference type="NCBI Taxonomy" id="28132"/>
    <lineage>
        <taxon>Bacteria</taxon>
        <taxon>Pseudomonadati</taxon>
        <taxon>Bacteroidota</taxon>
        <taxon>Bacteroidia</taxon>
        <taxon>Bacteroidales</taxon>
        <taxon>Prevotellaceae</taxon>
        <taxon>Prevotella</taxon>
    </lineage>
</organism>
<dbReference type="AlphaFoldDB" id="A0A250KJI7"/>
<reference evidence="2 3" key="1">
    <citation type="submission" date="2017-05" db="EMBL/GenBank/DDBJ databases">
        <title>whole genome sequence of Prevotella melaninogenica GAI 07411.</title>
        <authorList>
            <person name="Kondo Y."/>
            <person name="Hoshino T."/>
        </authorList>
    </citation>
    <scope>NUCLEOTIDE SEQUENCE [LARGE SCALE GENOMIC DNA]</scope>
    <source>
        <strain evidence="2 3">GAI 07411</strain>
    </source>
</reference>
<protein>
    <recommendedName>
        <fullName evidence="4">DUF4369 domain-containing protein</fullName>
    </recommendedName>
</protein>
<evidence type="ECO:0000313" key="2">
    <source>
        <dbReference type="EMBL" id="BBA29821.1"/>
    </source>
</evidence>
<name>A0A250KJI7_9BACT</name>
<evidence type="ECO:0000256" key="1">
    <source>
        <dbReference type="SAM" id="SignalP"/>
    </source>
</evidence>